<dbReference type="EMBL" id="KV878582">
    <property type="protein sequence ID" value="OJJ64662.1"/>
    <property type="molecule type" value="Genomic_DNA"/>
</dbReference>
<dbReference type="Proteomes" id="UP000184356">
    <property type="component" value="Unassembled WGS sequence"/>
</dbReference>
<dbReference type="InterPro" id="IPR047121">
    <property type="entry name" value="YjiB-like"/>
</dbReference>
<dbReference type="SUPFAM" id="SSF51182">
    <property type="entry name" value="RmlC-like cupins"/>
    <property type="match status" value="1"/>
</dbReference>
<evidence type="ECO:0008006" key="3">
    <source>
        <dbReference type="Google" id="ProtNLM"/>
    </source>
</evidence>
<accession>A0A1L9TZ32</accession>
<keyword evidence="2" id="KW-1185">Reference proteome</keyword>
<dbReference type="STRING" id="1036612.A0A1L9TZ32"/>
<dbReference type="CDD" id="cd02219">
    <property type="entry name" value="cupin_YjlB-like"/>
    <property type="match status" value="1"/>
</dbReference>
<dbReference type="Gene3D" id="2.60.120.10">
    <property type="entry name" value="Jelly Rolls"/>
    <property type="match status" value="1"/>
</dbReference>
<protein>
    <recommendedName>
        <fullName evidence="3">Cupin type-1 domain-containing protein</fullName>
    </recommendedName>
</protein>
<organism evidence="1 2">
    <name type="scientific">Aspergillus sydowii CBS 593.65</name>
    <dbReference type="NCBI Taxonomy" id="1036612"/>
    <lineage>
        <taxon>Eukaryota</taxon>
        <taxon>Fungi</taxon>
        <taxon>Dikarya</taxon>
        <taxon>Ascomycota</taxon>
        <taxon>Pezizomycotina</taxon>
        <taxon>Eurotiomycetes</taxon>
        <taxon>Eurotiomycetidae</taxon>
        <taxon>Eurotiales</taxon>
        <taxon>Aspergillaceae</taxon>
        <taxon>Aspergillus</taxon>
        <taxon>Aspergillus subgen. Nidulantes</taxon>
    </lineage>
</organism>
<dbReference type="OrthoDB" id="2446447at2759"/>
<reference evidence="2" key="1">
    <citation type="journal article" date="2017" name="Genome Biol.">
        <title>Comparative genomics reveals high biological diversity and specific adaptations in the industrially and medically important fungal genus Aspergillus.</title>
        <authorList>
            <person name="de Vries R.P."/>
            <person name="Riley R."/>
            <person name="Wiebenga A."/>
            <person name="Aguilar-Osorio G."/>
            <person name="Amillis S."/>
            <person name="Uchima C.A."/>
            <person name="Anderluh G."/>
            <person name="Asadollahi M."/>
            <person name="Askin M."/>
            <person name="Barry K."/>
            <person name="Battaglia E."/>
            <person name="Bayram O."/>
            <person name="Benocci T."/>
            <person name="Braus-Stromeyer S.A."/>
            <person name="Caldana C."/>
            <person name="Canovas D."/>
            <person name="Cerqueira G.C."/>
            <person name="Chen F."/>
            <person name="Chen W."/>
            <person name="Choi C."/>
            <person name="Clum A."/>
            <person name="Dos Santos R.A."/>
            <person name="Damasio A.R."/>
            <person name="Diallinas G."/>
            <person name="Emri T."/>
            <person name="Fekete E."/>
            <person name="Flipphi M."/>
            <person name="Freyberg S."/>
            <person name="Gallo A."/>
            <person name="Gournas C."/>
            <person name="Habgood R."/>
            <person name="Hainaut M."/>
            <person name="Harispe M.L."/>
            <person name="Henrissat B."/>
            <person name="Hilden K.S."/>
            <person name="Hope R."/>
            <person name="Hossain A."/>
            <person name="Karabika E."/>
            <person name="Karaffa L."/>
            <person name="Karanyi Z."/>
            <person name="Krasevec N."/>
            <person name="Kuo A."/>
            <person name="Kusch H."/>
            <person name="LaButti K."/>
            <person name="Lagendijk E.L."/>
            <person name="Lapidus A."/>
            <person name="Levasseur A."/>
            <person name="Lindquist E."/>
            <person name="Lipzen A."/>
            <person name="Logrieco A.F."/>
            <person name="MacCabe A."/>
            <person name="Maekelae M.R."/>
            <person name="Malavazi I."/>
            <person name="Melin P."/>
            <person name="Meyer V."/>
            <person name="Mielnichuk N."/>
            <person name="Miskei M."/>
            <person name="Molnar A.P."/>
            <person name="Mule G."/>
            <person name="Ngan C.Y."/>
            <person name="Orejas M."/>
            <person name="Orosz E."/>
            <person name="Ouedraogo J.P."/>
            <person name="Overkamp K.M."/>
            <person name="Park H.-S."/>
            <person name="Perrone G."/>
            <person name="Piumi F."/>
            <person name="Punt P.J."/>
            <person name="Ram A.F."/>
            <person name="Ramon A."/>
            <person name="Rauscher S."/>
            <person name="Record E."/>
            <person name="Riano-Pachon D.M."/>
            <person name="Robert V."/>
            <person name="Roehrig J."/>
            <person name="Ruller R."/>
            <person name="Salamov A."/>
            <person name="Salih N.S."/>
            <person name="Samson R.A."/>
            <person name="Sandor E."/>
            <person name="Sanguinetti M."/>
            <person name="Schuetze T."/>
            <person name="Sepcic K."/>
            <person name="Shelest E."/>
            <person name="Sherlock G."/>
            <person name="Sophianopoulou V."/>
            <person name="Squina F.M."/>
            <person name="Sun H."/>
            <person name="Susca A."/>
            <person name="Todd R.B."/>
            <person name="Tsang A."/>
            <person name="Unkles S.E."/>
            <person name="van de Wiele N."/>
            <person name="van Rossen-Uffink D."/>
            <person name="Oliveira J.V."/>
            <person name="Vesth T.C."/>
            <person name="Visser J."/>
            <person name="Yu J.-H."/>
            <person name="Zhou M."/>
            <person name="Andersen M.R."/>
            <person name="Archer D.B."/>
            <person name="Baker S.E."/>
            <person name="Benoit I."/>
            <person name="Brakhage A.A."/>
            <person name="Braus G.H."/>
            <person name="Fischer R."/>
            <person name="Frisvad J.C."/>
            <person name="Goldman G.H."/>
            <person name="Houbraken J."/>
            <person name="Oakley B."/>
            <person name="Pocsi I."/>
            <person name="Scazzocchio C."/>
            <person name="Seiboth B."/>
            <person name="vanKuyk P.A."/>
            <person name="Wortman J."/>
            <person name="Dyer P.S."/>
            <person name="Grigoriev I.V."/>
        </authorList>
    </citation>
    <scope>NUCLEOTIDE SEQUENCE [LARGE SCALE GENOMIC DNA]</scope>
    <source>
        <strain evidence="2">CBS 593.65</strain>
    </source>
</reference>
<dbReference type="GeneID" id="63767458"/>
<sequence>MVTVPSAYYLPPTEHSPNNPLPVLHYRNVLPEPRTEDEVTRLLTAHKWEKRGTWGAIWKSHFHPNCHECYGVFQGTSTLLLGAAGGDGVFNAGLRITVHTGDVIVLPAGTGHSSVESTDDYRYIGVYPDGCPRWKNEFGKKRIDKKTFQSEIAGVASPEEDPVYGKDGPLMQLWSQPLRANL</sequence>
<name>A0A1L9TZ32_9EURO</name>
<dbReference type="InterPro" id="IPR011051">
    <property type="entry name" value="RmlC_Cupin_sf"/>
</dbReference>
<evidence type="ECO:0000313" key="1">
    <source>
        <dbReference type="EMBL" id="OJJ64662.1"/>
    </source>
</evidence>
<gene>
    <name evidence="1" type="ORF">ASPSYDRAFT_84661</name>
</gene>
<evidence type="ECO:0000313" key="2">
    <source>
        <dbReference type="Proteomes" id="UP000184356"/>
    </source>
</evidence>
<dbReference type="PANTHER" id="PTHR36448">
    <property type="entry name" value="BLR7373 PROTEIN"/>
    <property type="match status" value="1"/>
</dbReference>
<dbReference type="VEuPathDB" id="FungiDB:ASPSYDRAFT_84661"/>
<proteinExistence type="predicted"/>
<dbReference type="AlphaFoldDB" id="A0A1L9TZ32"/>
<dbReference type="InterPro" id="IPR014710">
    <property type="entry name" value="RmlC-like_jellyroll"/>
</dbReference>
<dbReference type="RefSeq" id="XP_040708468.1">
    <property type="nucleotide sequence ID" value="XM_040851385.1"/>
</dbReference>
<dbReference type="PANTHER" id="PTHR36448:SF2">
    <property type="entry name" value="CUPIN TYPE-1 DOMAIN-CONTAINING PROTEIN"/>
    <property type="match status" value="1"/>
</dbReference>